<feature type="transmembrane region" description="Helical" evidence="14">
    <location>
        <begin position="1263"/>
        <end position="1285"/>
    </location>
</feature>
<evidence type="ECO:0000313" key="16">
    <source>
        <dbReference type="EMBL" id="KOF90653.1"/>
    </source>
</evidence>
<feature type="transmembrane region" description="Helical" evidence="14">
    <location>
        <begin position="1528"/>
        <end position="1549"/>
    </location>
</feature>
<dbReference type="CDD" id="cd04190">
    <property type="entry name" value="Chitin_synth_C"/>
    <property type="match status" value="1"/>
</dbReference>
<dbReference type="SMART" id="SM00015">
    <property type="entry name" value="IQ"/>
    <property type="match status" value="1"/>
</dbReference>
<protein>
    <recommendedName>
        <fullName evidence="2">chitin synthase</fullName>
        <ecNumber evidence="2">2.4.1.16</ecNumber>
    </recommendedName>
</protein>
<feature type="compositionally biased region" description="Low complexity" evidence="13">
    <location>
        <begin position="160"/>
        <end position="180"/>
    </location>
</feature>
<feature type="region of interest" description="Disordered" evidence="13">
    <location>
        <begin position="1371"/>
        <end position="1425"/>
    </location>
</feature>
<dbReference type="InterPro" id="IPR004835">
    <property type="entry name" value="Chitin_synth"/>
</dbReference>
<feature type="transmembrane region" description="Helical" evidence="14">
    <location>
        <begin position="595"/>
        <end position="615"/>
    </location>
</feature>
<name>A0A0L8HN41_OCTBM</name>
<dbReference type="InterPro" id="IPR055120">
    <property type="entry name" value="Chs-1/2_IV_N"/>
</dbReference>
<feature type="region of interest" description="Disordered" evidence="13">
    <location>
        <begin position="736"/>
        <end position="755"/>
    </location>
</feature>
<evidence type="ECO:0000256" key="5">
    <source>
        <dbReference type="ARBA" id="ARBA00022679"/>
    </source>
</evidence>
<dbReference type="InterPro" id="IPR029044">
    <property type="entry name" value="Nucleotide-diphossugar_trans"/>
</dbReference>
<keyword evidence="8" id="KW-0175">Coiled coil</keyword>
<evidence type="ECO:0000256" key="13">
    <source>
        <dbReference type="SAM" id="MobiDB-lite"/>
    </source>
</evidence>
<evidence type="ECO:0000256" key="7">
    <source>
        <dbReference type="ARBA" id="ARBA00022989"/>
    </source>
</evidence>
<feature type="compositionally biased region" description="Polar residues" evidence="13">
    <location>
        <begin position="1712"/>
        <end position="1723"/>
    </location>
</feature>
<dbReference type="PANTHER" id="PTHR22914:SF42">
    <property type="entry name" value="CHITIN SYNTHASE"/>
    <property type="match status" value="1"/>
</dbReference>
<evidence type="ECO:0000259" key="15">
    <source>
        <dbReference type="Pfam" id="PF23000"/>
    </source>
</evidence>
<evidence type="ECO:0000256" key="1">
    <source>
        <dbReference type="ARBA" id="ARBA00004651"/>
    </source>
</evidence>
<evidence type="ECO:0000256" key="10">
    <source>
        <dbReference type="ARBA" id="ARBA00023180"/>
    </source>
</evidence>
<keyword evidence="4" id="KW-0328">Glycosyltransferase</keyword>
<dbReference type="Pfam" id="PF23000">
    <property type="entry name" value="ChitinSynthase_IV_N"/>
    <property type="match status" value="1"/>
</dbReference>
<dbReference type="GO" id="GO:0006031">
    <property type="term" value="P:chitin biosynthetic process"/>
    <property type="evidence" value="ECO:0007669"/>
    <property type="project" value="TreeGrafter"/>
</dbReference>
<evidence type="ECO:0000256" key="9">
    <source>
        <dbReference type="ARBA" id="ARBA00023136"/>
    </source>
</evidence>
<feature type="transmembrane region" description="Helical" evidence="14">
    <location>
        <begin position="265"/>
        <end position="289"/>
    </location>
</feature>
<keyword evidence="7 14" id="KW-1133">Transmembrane helix</keyword>
<feature type="transmembrane region" description="Helical" evidence="14">
    <location>
        <begin position="1238"/>
        <end position="1257"/>
    </location>
</feature>
<feature type="transmembrane region" description="Helical" evidence="14">
    <location>
        <begin position="1205"/>
        <end position="1226"/>
    </location>
</feature>
<sequence length="1754" mass="201110">MRKMELERGVVMLQAAVRGFLARRRFRRLLRNWNKSEEIARRKLEEIAFETFKPSTIMSTKKTNINEDADNYIIKNLPSSITGIELSKKDSNIPPIMSDSSTDKYAQLDEAMMHHKKRGKTNKRFLDDSSNGQISTAASEDEIDELRPNIQKKQRPRRPSQISASITSQSTTTTSLSTLTNGPKVNNTSTNQPWDVFKTVSRKNETIYESTTNWFELAAKTFKIFTFVFLFVCVMGSALASKGSLLIMTRAIGKKNQSSESRDRWVYLVICTLCVPYVVMFLECLFKAMFGNIPRPSIGNMIWILLVESLHSFGLCLFLFRVLPCLNTIRCLLLMNAVCQMPSIFRLFATKRSEDPRRKIITIVFDFLAVLMQLSALVVAITSMKTSCMRDPPRVTDTNNSNTYGLYFPKNDKKHWSQQQNGDDPTTSDINSDSILSNMTWEVPVSLILISVKWWENFVDKSIKIGSREFCVKEYKDTLYRVRVKAYILVSAWKVGLTFGFAFLLMPNLSLVHKAFGSLFQDEVYNYINTTVPTPVHSNGTLKTTGAPISPFTGSTVTEYKSTQQKTINCTNVTDVADVTWILCWSKQEDAWREFMTYLPLIVQIVSSGLCYYFARLACKLCMQRFSFAAPLCLATPVAVGTLLSFYYIKPNNIFTKEFLQWPGMEAEPDKQKLIWHMGIGFGLWWVSQLWVTRYIWTPKATRLAFTEKLFMLPLYCAGFIEQSLLLNRRRNDKERMPNRNLSDDISIDSNSTDPMRKQREQIVPKIYICATMWHETVHEMTQLLKSVFRMDIDQSARRNAQDYFNVQDPDFYEFEAHIFVDDAMEFNDRRQWMPNCFVKQLVSVVDKAASAIHESDLSLLQPIRIPTPYGGRLVWNLPGGNLLIVHFKDREMSRHKKRWSQVMYMYYLLGYRLLGQQDDSTQNNQSQASQNEKWKHSPAHFVKGNIFKHIPEKTLVQAENTYILALDGDVDFKPGAVQLLVDRMRKSKKVGAACGRIHPSGSGPIVWYQIFEYAIGHWLQKAAEHMLGCVLCSPGCFSLFRGSALMDDNVMRTYATRSTVARHYLQYDQGEDRWLSTLLLQQGYRVEYCAASDAMTQTPEGFKEFFNQRRRWIPSTLANIMDLLQSYRSTVKMNDNISYLYIAYQASLMLSTTLGPATVLLMMAGAFNAVLKTSLWQSYLLAIGPAVFYLILCFILKSEHQVTVAAIQSAIYALFMMSVVVGTMVQIVEDTIISPNAIFLLMLLAIFTISACFHPQEFLCLLPGALYFLCIPSGYVLLIIYAMCNMNVVSWGTREKAVQSSEPEDEKGKVSRNNSFMRWLGRKEVDDSCCPCITGFFRRLCGCRSQVDVSNEILRQVMEKLDKVEAGIKMTTTSTNITHPRRRRSSSRSRRSNIGNIEEANIENDDSDVDTSSTENDGDMDDMRDPFVNPLWLEDRELGNGEIQYLPEREVEFWQQCIAKYLAPIPFDKNHHIQMSTDLKSMRNNVAFAFFMLNAFWMIIIFMLQSVKDKISIPIPRLNAEPLLIEPLGLIFLIFFAFILILQFGAMLRHRYGTLLHILASTEIRCCRKRFDPKKHIEEAVEYARVLQRLYGIDDDTDQDMDFSISQDTKAVRPHNNAISSLPILTGPICDSTRTTITLMSNIEKALPQTFENTSYRKDGVRSSYAESSDAKEVEQIPPSRRVQHRHKGRNNGKNSTLRRAFVRRYTKLMRQQTTQSLSAATSGREPKPSHPSILPPKDSSEEYIPQFNQLNR</sequence>
<evidence type="ECO:0000256" key="14">
    <source>
        <dbReference type="SAM" id="Phobius"/>
    </source>
</evidence>
<feature type="transmembrane region" description="Helical" evidence="14">
    <location>
        <begin position="332"/>
        <end position="348"/>
    </location>
</feature>
<evidence type="ECO:0000256" key="8">
    <source>
        <dbReference type="ARBA" id="ARBA00023054"/>
    </source>
</evidence>
<feature type="region of interest" description="Disordered" evidence="13">
    <location>
        <begin position="115"/>
        <end position="187"/>
    </location>
</feature>
<feature type="region of interest" description="Disordered" evidence="13">
    <location>
        <begin position="1659"/>
        <end position="1700"/>
    </location>
</feature>
<proteinExistence type="inferred from homology"/>
<feature type="compositionally biased region" description="Basic residues" evidence="13">
    <location>
        <begin position="1683"/>
        <end position="1692"/>
    </location>
</feature>
<dbReference type="Pfam" id="PF00612">
    <property type="entry name" value="IQ"/>
    <property type="match status" value="1"/>
</dbReference>
<dbReference type="EMBL" id="KQ417718">
    <property type="protein sequence ID" value="KOF90653.1"/>
    <property type="molecule type" value="Genomic_DNA"/>
</dbReference>
<organism evidence="16">
    <name type="scientific">Octopus bimaculoides</name>
    <name type="common">California two-spotted octopus</name>
    <dbReference type="NCBI Taxonomy" id="37653"/>
    <lineage>
        <taxon>Eukaryota</taxon>
        <taxon>Metazoa</taxon>
        <taxon>Spiralia</taxon>
        <taxon>Lophotrochozoa</taxon>
        <taxon>Mollusca</taxon>
        <taxon>Cephalopoda</taxon>
        <taxon>Coleoidea</taxon>
        <taxon>Octopodiformes</taxon>
        <taxon>Octopoda</taxon>
        <taxon>Incirrata</taxon>
        <taxon>Octopodidae</taxon>
        <taxon>Octopus</taxon>
    </lineage>
</organism>
<evidence type="ECO:0000256" key="4">
    <source>
        <dbReference type="ARBA" id="ARBA00022676"/>
    </source>
</evidence>
<keyword evidence="5" id="KW-0808">Transferase</keyword>
<dbReference type="InterPro" id="IPR000048">
    <property type="entry name" value="IQ_motif_EF-hand-BS"/>
</dbReference>
<keyword evidence="3" id="KW-1003">Cell membrane</keyword>
<evidence type="ECO:0000256" key="3">
    <source>
        <dbReference type="ARBA" id="ARBA00022475"/>
    </source>
</evidence>
<reference evidence="16" key="1">
    <citation type="submission" date="2015-07" db="EMBL/GenBank/DDBJ databases">
        <title>MeaNS - Measles Nucleotide Surveillance Program.</title>
        <authorList>
            <person name="Tran T."/>
            <person name="Druce J."/>
        </authorList>
    </citation>
    <scope>NUCLEOTIDE SEQUENCE</scope>
    <source>
        <strain evidence="16">UCB-OBI-ISO-001</strain>
        <tissue evidence="16">Gonad</tissue>
    </source>
</reference>
<dbReference type="EC" id="2.4.1.16" evidence="2"/>
<feature type="compositionally biased region" description="Low complexity" evidence="13">
    <location>
        <begin position="744"/>
        <end position="754"/>
    </location>
</feature>
<evidence type="ECO:0000256" key="12">
    <source>
        <dbReference type="ARBA" id="ARBA00048014"/>
    </source>
</evidence>
<comment type="subcellular location">
    <subcellularLocation>
        <location evidence="1">Cell membrane</location>
        <topology evidence="1">Multi-pass membrane protein</topology>
    </subcellularLocation>
</comment>
<feature type="compositionally biased region" description="Polar residues" evidence="13">
    <location>
        <begin position="128"/>
        <end position="138"/>
    </location>
</feature>
<feature type="transmembrane region" description="Helical" evidence="14">
    <location>
        <begin position="1180"/>
        <end position="1199"/>
    </location>
</feature>
<feature type="transmembrane region" description="Helical" evidence="14">
    <location>
        <begin position="1140"/>
        <end position="1168"/>
    </location>
</feature>
<comment type="similarity">
    <text evidence="11">Belongs to the chitin synthase family. Class IV subfamily.</text>
</comment>
<evidence type="ECO:0000256" key="11">
    <source>
        <dbReference type="ARBA" id="ARBA00046329"/>
    </source>
</evidence>
<keyword evidence="10" id="KW-0325">Glycoprotein</keyword>
<feature type="transmembrane region" description="Helical" evidence="14">
    <location>
        <begin position="301"/>
        <end position="320"/>
    </location>
</feature>
<dbReference type="OrthoDB" id="370884at2759"/>
<feature type="domain" description="Chitin synthase chs-1/2 N-terminal putative transporter" evidence="15">
    <location>
        <begin position="212"/>
        <end position="381"/>
    </location>
</feature>
<dbReference type="PANTHER" id="PTHR22914">
    <property type="entry name" value="CHITIN SYNTHASE"/>
    <property type="match status" value="1"/>
</dbReference>
<keyword evidence="6 14" id="KW-0812">Transmembrane</keyword>
<feature type="transmembrane region" description="Helical" evidence="14">
    <location>
        <begin position="674"/>
        <end position="697"/>
    </location>
</feature>
<comment type="catalytic activity">
    <reaction evidence="12">
        <text>[(1-&gt;4)-N-acetyl-beta-D-glucosaminyl](n) + UDP-N-acetyl-alpha-D-glucosamine = [(1-&gt;4)-N-acetyl-beta-D-glucosaminyl](n+1) + UDP + H(+)</text>
        <dbReference type="Rhea" id="RHEA:16637"/>
        <dbReference type="Rhea" id="RHEA-COMP:9593"/>
        <dbReference type="Rhea" id="RHEA-COMP:9595"/>
        <dbReference type="ChEBI" id="CHEBI:15378"/>
        <dbReference type="ChEBI" id="CHEBI:17029"/>
        <dbReference type="ChEBI" id="CHEBI:57705"/>
        <dbReference type="ChEBI" id="CHEBI:58223"/>
        <dbReference type="EC" id="2.4.1.16"/>
    </reaction>
</comment>
<feature type="compositionally biased region" description="Basic residues" evidence="13">
    <location>
        <begin position="1380"/>
        <end position="1392"/>
    </location>
</feature>
<feature type="transmembrane region" description="Helical" evidence="14">
    <location>
        <begin position="360"/>
        <end position="381"/>
    </location>
</feature>
<feature type="transmembrane region" description="Helical" evidence="14">
    <location>
        <begin position="224"/>
        <end position="245"/>
    </location>
</feature>
<dbReference type="GO" id="GO:0005886">
    <property type="term" value="C:plasma membrane"/>
    <property type="evidence" value="ECO:0007669"/>
    <property type="project" value="UniProtKB-SubCell"/>
</dbReference>
<dbReference type="Pfam" id="PF03142">
    <property type="entry name" value="Chitin_synth_2"/>
    <property type="match status" value="1"/>
</dbReference>
<dbReference type="GO" id="GO:0004100">
    <property type="term" value="F:chitin synthase activity"/>
    <property type="evidence" value="ECO:0007669"/>
    <property type="project" value="UniProtKB-EC"/>
</dbReference>
<feature type="compositionally biased region" description="Acidic residues" evidence="13">
    <location>
        <begin position="1401"/>
        <end position="1410"/>
    </location>
</feature>
<feature type="transmembrane region" description="Helical" evidence="14">
    <location>
        <begin position="1487"/>
        <end position="1508"/>
    </location>
</feature>
<gene>
    <name evidence="16" type="ORF">OCBIM_22010833mg</name>
</gene>
<feature type="region of interest" description="Disordered" evidence="13">
    <location>
        <begin position="1712"/>
        <end position="1754"/>
    </location>
</feature>
<evidence type="ECO:0000256" key="2">
    <source>
        <dbReference type="ARBA" id="ARBA00012543"/>
    </source>
</evidence>
<evidence type="ECO:0000256" key="6">
    <source>
        <dbReference type="ARBA" id="ARBA00022692"/>
    </source>
</evidence>
<dbReference type="SUPFAM" id="SSF53448">
    <property type="entry name" value="Nucleotide-diphospho-sugar transferases"/>
    <property type="match status" value="1"/>
</dbReference>
<keyword evidence="9 14" id="KW-0472">Membrane</keyword>
<feature type="transmembrane region" description="Helical" evidence="14">
    <location>
        <begin position="486"/>
        <end position="506"/>
    </location>
</feature>
<dbReference type="FunFam" id="3.90.550.10:FF:000139">
    <property type="entry name" value="Chitin synthase 8"/>
    <property type="match status" value="1"/>
</dbReference>
<accession>A0A0L8HN41</accession>
<feature type="transmembrane region" description="Helical" evidence="14">
    <location>
        <begin position="627"/>
        <end position="649"/>
    </location>
</feature>
<dbReference type="PROSITE" id="PS50096">
    <property type="entry name" value="IQ"/>
    <property type="match status" value="1"/>
</dbReference>